<protein>
    <recommendedName>
        <fullName evidence="7">UvrD-like helicase ATP-binding domain-containing protein</fullName>
    </recommendedName>
</protein>
<keyword evidence="4 5" id="KW-0067">ATP-binding</keyword>
<evidence type="ECO:0000256" key="5">
    <source>
        <dbReference type="PROSITE-ProRule" id="PRU00560"/>
    </source>
</evidence>
<feature type="coiled-coil region" evidence="6">
    <location>
        <begin position="187"/>
        <end position="221"/>
    </location>
</feature>
<keyword evidence="6" id="KW-0175">Coiled coil</keyword>
<reference evidence="8" key="1">
    <citation type="submission" date="2022-11" db="EMBL/GenBank/DDBJ databases">
        <authorList>
            <person name="Petersen C."/>
        </authorList>
    </citation>
    <scope>NUCLEOTIDE SEQUENCE</scope>
    <source>
        <strain evidence="8">IBT 30069</strain>
    </source>
</reference>
<dbReference type="SUPFAM" id="SSF48452">
    <property type="entry name" value="TPR-like"/>
    <property type="match status" value="1"/>
</dbReference>
<name>A0A9W9FWK2_9EURO</name>
<dbReference type="InterPro" id="IPR014016">
    <property type="entry name" value="UvrD-like_ATP-bd"/>
</dbReference>
<dbReference type="OrthoDB" id="3156807at2759"/>
<dbReference type="GO" id="GO:0016787">
    <property type="term" value="F:hydrolase activity"/>
    <property type="evidence" value="ECO:0007669"/>
    <property type="project" value="UniProtKB-UniRule"/>
</dbReference>
<accession>A0A9W9FWK2</accession>
<dbReference type="PANTHER" id="PTHR21529">
    <property type="entry name" value="MAMMARY TURMOR VIRUS RECEPTOR HOMOLOG 1, 2 MTVR1, 2"/>
    <property type="match status" value="1"/>
</dbReference>
<evidence type="ECO:0000256" key="4">
    <source>
        <dbReference type="ARBA" id="ARBA00022840"/>
    </source>
</evidence>
<evidence type="ECO:0000256" key="3">
    <source>
        <dbReference type="ARBA" id="ARBA00022806"/>
    </source>
</evidence>
<feature type="domain" description="UvrD-like helicase ATP-binding" evidence="7">
    <location>
        <begin position="533"/>
        <end position="892"/>
    </location>
</feature>
<dbReference type="InterPro" id="IPR011990">
    <property type="entry name" value="TPR-like_helical_dom_sf"/>
</dbReference>
<dbReference type="Gene3D" id="3.40.50.300">
    <property type="entry name" value="P-loop containing nucleotide triphosphate hydrolases"/>
    <property type="match status" value="2"/>
</dbReference>
<gene>
    <name evidence="8" type="ORF">N7456_004424</name>
</gene>
<feature type="binding site" evidence="5">
    <location>
        <begin position="554"/>
        <end position="561"/>
    </location>
    <ligand>
        <name>ATP</name>
        <dbReference type="ChEBI" id="CHEBI:30616"/>
    </ligand>
</feature>
<keyword evidence="9" id="KW-1185">Reference proteome</keyword>
<dbReference type="InterPro" id="IPR039904">
    <property type="entry name" value="TRANK1"/>
</dbReference>
<dbReference type="SUPFAM" id="SSF52540">
    <property type="entry name" value="P-loop containing nucleoside triphosphate hydrolases"/>
    <property type="match status" value="1"/>
</dbReference>
<evidence type="ECO:0000256" key="1">
    <source>
        <dbReference type="ARBA" id="ARBA00022741"/>
    </source>
</evidence>
<dbReference type="Proteomes" id="UP001149165">
    <property type="component" value="Unassembled WGS sequence"/>
</dbReference>
<organism evidence="8 9">
    <name type="scientific">Penicillium angulare</name>
    <dbReference type="NCBI Taxonomy" id="116970"/>
    <lineage>
        <taxon>Eukaryota</taxon>
        <taxon>Fungi</taxon>
        <taxon>Dikarya</taxon>
        <taxon>Ascomycota</taxon>
        <taxon>Pezizomycotina</taxon>
        <taxon>Eurotiomycetes</taxon>
        <taxon>Eurotiomycetidae</taxon>
        <taxon>Eurotiales</taxon>
        <taxon>Aspergillaceae</taxon>
        <taxon>Penicillium</taxon>
    </lineage>
</organism>
<evidence type="ECO:0000259" key="7">
    <source>
        <dbReference type="PROSITE" id="PS51198"/>
    </source>
</evidence>
<dbReference type="EMBL" id="JAPQKH010000003">
    <property type="protein sequence ID" value="KAJ5107749.1"/>
    <property type="molecule type" value="Genomic_DNA"/>
</dbReference>
<evidence type="ECO:0000256" key="2">
    <source>
        <dbReference type="ARBA" id="ARBA00022801"/>
    </source>
</evidence>
<dbReference type="GO" id="GO:0005524">
    <property type="term" value="F:ATP binding"/>
    <property type="evidence" value="ECO:0007669"/>
    <property type="project" value="UniProtKB-UniRule"/>
</dbReference>
<keyword evidence="2 5" id="KW-0378">Hydrolase</keyword>
<dbReference type="Gene3D" id="1.25.40.10">
    <property type="entry name" value="Tetratricopeptide repeat domain"/>
    <property type="match status" value="1"/>
</dbReference>
<keyword evidence="3 5" id="KW-0347">Helicase</keyword>
<sequence>MTSYNASQIPLITLLFRDDNPALHEFNHTLSSIDQYYDRLPAALRDESLRDLFVLHPDRTFARLEKAFGILKSNHLSAPIAEQIFKSIVLPLVNVEETTLSLVQSVKLVGAALPLVIESPTSYLKQVAMMLLSYERLLLHLLADGKYCLVLKKWLSSKRTYLDDIRYMAMTETLISMCDACIADHDINQAHERWDQVKQLIQHLQQEIQAAEEKSKVTQSKENLPPVGSMKLLNVDDKKTNATRRESSTPFIVPESIQKALEKLSIPKVCSLSAMSQALVRIQTEVVPQLMRDVLETLPCRLCQERLTGADLTFSDKTCQHFYEDIDLNTPIDIEIFGKRIGPWKVVLSESAMNNAKKISRAGGFVQVDTKLRRLATGKWTKLSQVVGTAKQQQQMRVPIVRAHVNDSVSIIWQVDVGYYEELPFVQQQIVKVWRIATSSEEINNAIEHIIEVQDGYCDDIVMICKDAPTRQPDGIRLPKRYESVARGVSHTKRVLNSMAGQAVIETSNRFYNVTESFLRSIQETTGQEEFPFDLSPEEWEIISHFNSASLILGRSGTGKTTCLLFKILAKYQTARKIPGSKYPRQLLLTRSPFLAAKLQAYARSLIATQCASTMDVDSTDTEKPVSFFAIKDEDFPFVCSYDEFLDLLDSTFRRADRQDFLEDTDSTRKKLILSNKRAPEIQSLDGTKIVDFHVFKTEYWSSLAGLTPAACSPELLFAEIMGVIKGSITAAKSLESLTRVQYLTKSTKISPAFSSEGDRQKIFDAFDRYERVKKGRSQIDELDRVNLILKNLKSTPDLANLIRRCFDEIYVDEIQDLRCPDVLLLLSCLRDARGIHLAGDTAQCISKDSAFRFPEIKALFYEHYDEIAKGLNQPELTKPSQFMLAKNYRSHQGILSFASWVMQLLWNGFPETIDKLDPEVGETRGPRPIVFAGFDASILSAKMIGLVKLNDQVADFGAEQVILVRDGVSKDKLQAQIGEIALVMTILESKGMEFEDVLVYDFFGGSGLSSNYRCLHLLSSPGNSFDSQKHAALCSELKHLYVAVTRARRQLWFMETTENGIDPIIKALDAGESSDLVDCVRQGHEDVAEKVSVLRAGGSVDPDRWMKRAVHLLQQKNYADALFCFKKADDPEGIAHAQALLFEQDGRSSRAANNQDEFIENYTKAISLFLGIGRWSEAANCFQGLGRYDKAAELWKEKGQLDLAAELYERGQHFGEASACFHSQMKNRSLLKPNIFHRYSRLLNILLKQGRIQPDLREITINLLGSDDKKVEFFIEFEMFEQLRTFYKGQERWVEYCETCLLLGDIATAMTALFEYDLLSQIKQTVAESIMNYFLAERLLHHPDPLEIDSELNQKLIQPAKGTYLEKSLSQWSIAFQIVGSRSAQGQSKIESLEVDWLRDFISLFILVINLNRFGTRNFNWVALSHEEITAASKVVGNLKSQDDSTAKFLLLLLGIYCHPERPSQTKMLGWSPARNDIRIAGETQEELLRLGKEWVREMFTGAFAEFHDLSINTERRDFNRSCLYFIMRRPCRADRSGVCPYVHEIPDSYQCQKKLDFLVNIVQVFANVSPLFVQNLMPPSFSTKFLSRRRHWAQTLAGELSFISSADQCPAAIMNTRKRLIDEAQWNPTLVILEELMHHIMSKDWRKMHTFTGIMEQHQLAHGLSVNVFFRYRRALQTKMRGILRRNTSTTHPLRLSDEALRHIDKIFVDVAEYKSSEFLSEVPILMELIEEMNSTSLSHFCSLLTFMELISTYILCRIRPFNAIVLPWSWSTRFLPLTMTPEKALLETSDIERRDFIQCLHKLISKFCKIVKRAILAISTGEIVLQGLTRYPVTTDLIKRRTFDYFTTILLNLSHYPVEPRGVREILDQMREILPFVLPQQFAIPKSPKHLLRPMLEQYEKYNGKDYLQVVTLVEYEGCPPALSNFLASRGPVSLSSIESVSCSKNEEFTYYEETREDIELNTHEVELICKLQHRWRLYRKISDERRRAQKTIEGRLIEELFKLMKEKWTEPAASLRRVINICRIQARKRIFSALPLMVGFENAHGDFQRLKAQFKRTLDNASSIHDIDELYAIHDMLPPIEHQLSTLGRLLTVKGLSRYLQALHSSSFDSDFRDYERKLITMIEKLENIRGRVEAIR</sequence>
<evidence type="ECO:0000256" key="6">
    <source>
        <dbReference type="SAM" id="Coils"/>
    </source>
</evidence>
<dbReference type="InterPro" id="IPR027417">
    <property type="entry name" value="P-loop_NTPase"/>
</dbReference>
<dbReference type="PANTHER" id="PTHR21529:SF4">
    <property type="entry name" value="TPR AND ANKYRIN REPEAT-CONTAINING PROTEIN 1"/>
    <property type="match status" value="1"/>
</dbReference>
<comment type="caution">
    <text evidence="8">The sequence shown here is derived from an EMBL/GenBank/DDBJ whole genome shotgun (WGS) entry which is preliminary data.</text>
</comment>
<evidence type="ECO:0000313" key="9">
    <source>
        <dbReference type="Proteomes" id="UP001149165"/>
    </source>
</evidence>
<dbReference type="Pfam" id="PF00580">
    <property type="entry name" value="UvrD-helicase"/>
    <property type="match status" value="1"/>
</dbReference>
<evidence type="ECO:0000313" key="8">
    <source>
        <dbReference type="EMBL" id="KAJ5107749.1"/>
    </source>
</evidence>
<dbReference type="GO" id="GO:0004386">
    <property type="term" value="F:helicase activity"/>
    <property type="evidence" value="ECO:0007669"/>
    <property type="project" value="UniProtKB-UniRule"/>
</dbReference>
<reference evidence="8" key="2">
    <citation type="journal article" date="2023" name="IMA Fungus">
        <title>Comparative genomic study of the Penicillium genus elucidates a diverse pangenome and 15 lateral gene transfer events.</title>
        <authorList>
            <person name="Petersen C."/>
            <person name="Sorensen T."/>
            <person name="Nielsen M.R."/>
            <person name="Sondergaard T.E."/>
            <person name="Sorensen J.L."/>
            <person name="Fitzpatrick D.A."/>
            <person name="Frisvad J.C."/>
            <person name="Nielsen K.L."/>
        </authorList>
    </citation>
    <scope>NUCLEOTIDE SEQUENCE</scope>
    <source>
        <strain evidence="8">IBT 30069</strain>
    </source>
</reference>
<proteinExistence type="predicted"/>
<keyword evidence="1 5" id="KW-0547">Nucleotide-binding</keyword>
<dbReference type="PROSITE" id="PS51198">
    <property type="entry name" value="UVRD_HELICASE_ATP_BIND"/>
    <property type="match status" value="1"/>
</dbReference>